<feature type="compositionally biased region" description="Polar residues" evidence="2">
    <location>
        <begin position="271"/>
        <end position="282"/>
    </location>
</feature>
<dbReference type="GO" id="GO:0003690">
    <property type="term" value="F:double-stranded DNA binding"/>
    <property type="evidence" value="ECO:0007669"/>
    <property type="project" value="TreeGrafter"/>
</dbReference>
<dbReference type="GO" id="GO:2000042">
    <property type="term" value="P:negative regulation of double-strand break repair via homologous recombination"/>
    <property type="evidence" value="ECO:0007669"/>
    <property type="project" value="TreeGrafter"/>
</dbReference>
<feature type="domain" description="Mab-21-like nucleotidyltransferase" evidence="4">
    <location>
        <begin position="434"/>
        <end position="615"/>
    </location>
</feature>
<evidence type="ECO:0000259" key="4">
    <source>
        <dbReference type="Pfam" id="PF03281"/>
    </source>
</evidence>
<dbReference type="SMART" id="SM01265">
    <property type="entry name" value="Mab-21"/>
    <property type="match status" value="1"/>
</dbReference>
<dbReference type="Proteomes" id="UP000694569">
    <property type="component" value="Unplaced"/>
</dbReference>
<evidence type="ECO:0008006" key="8">
    <source>
        <dbReference type="Google" id="ProtNLM"/>
    </source>
</evidence>
<reference evidence="6" key="2">
    <citation type="submission" date="2025-09" db="UniProtKB">
        <authorList>
            <consortium name="Ensembl"/>
        </authorList>
    </citation>
    <scope>IDENTIFICATION</scope>
</reference>
<dbReference type="GO" id="GO:0061501">
    <property type="term" value="F:2',3'-cyclic GMP-AMP synthase activity"/>
    <property type="evidence" value="ECO:0007669"/>
    <property type="project" value="TreeGrafter"/>
</dbReference>
<feature type="compositionally biased region" description="Polar residues" evidence="2">
    <location>
        <begin position="155"/>
        <end position="184"/>
    </location>
</feature>
<dbReference type="GO" id="GO:0002230">
    <property type="term" value="P:positive regulation of defense response to virus by host"/>
    <property type="evidence" value="ECO:0007669"/>
    <property type="project" value="TreeGrafter"/>
</dbReference>
<dbReference type="InterPro" id="IPR046906">
    <property type="entry name" value="Mab-21_HhH/H2TH-like"/>
</dbReference>
<feature type="transmembrane region" description="Helical" evidence="3">
    <location>
        <begin position="776"/>
        <end position="797"/>
    </location>
</feature>
<name>A0A8C5R4H2_9ANUR</name>
<dbReference type="InterPro" id="IPR024810">
    <property type="entry name" value="MAB21L/cGLR"/>
</dbReference>
<dbReference type="Pfam" id="PF03281">
    <property type="entry name" value="Mab-21"/>
    <property type="match status" value="1"/>
</dbReference>
<dbReference type="PANTHER" id="PTHR10656:SF35">
    <property type="entry name" value="CYCLIC GMP-AMP SYNTHASE"/>
    <property type="match status" value="1"/>
</dbReference>
<dbReference type="Ensembl" id="ENSLLET00000048964.1">
    <property type="protein sequence ID" value="ENSLLEP00000047109.1"/>
    <property type="gene ID" value="ENSLLEG00000029701.1"/>
</dbReference>
<keyword evidence="3" id="KW-0812">Transmembrane</keyword>
<feature type="compositionally biased region" description="Polar residues" evidence="2">
    <location>
        <begin position="118"/>
        <end position="131"/>
    </location>
</feature>
<dbReference type="AlphaFoldDB" id="A0A8C5R4H2"/>
<evidence type="ECO:0000256" key="2">
    <source>
        <dbReference type="SAM" id="MobiDB-lite"/>
    </source>
</evidence>
<dbReference type="GO" id="GO:0005634">
    <property type="term" value="C:nucleus"/>
    <property type="evidence" value="ECO:0007669"/>
    <property type="project" value="TreeGrafter"/>
</dbReference>
<keyword evidence="7" id="KW-1185">Reference proteome</keyword>
<dbReference type="Gene3D" id="1.10.1410.40">
    <property type="match status" value="1"/>
</dbReference>
<proteinExistence type="inferred from homology"/>
<comment type="similarity">
    <text evidence="1">Belongs to the mab-21 family.</text>
</comment>
<protein>
    <recommendedName>
        <fullName evidence="8">Cyclic GMP-AMP synthase</fullName>
    </recommendedName>
</protein>
<dbReference type="PANTHER" id="PTHR10656">
    <property type="entry name" value="CELL FATE DETERMINING PROTEIN MAB21-RELATED"/>
    <property type="match status" value="1"/>
</dbReference>
<reference evidence="6" key="1">
    <citation type="submission" date="2025-08" db="UniProtKB">
        <authorList>
            <consortium name="Ensembl"/>
        </authorList>
    </citation>
    <scope>IDENTIFICATION</scope>
</reference>
<evidence type="ECO:0000313" key="7">
    <source>
        <dbReference type="Proteomes" id="UP000694569"/>
    </source>
</evidence>
<sequence length="798" mass="88612">MRFFQKAIQRLDIYIVNFRFRVASCLQGEGFLLHHLPALIKCQTCLFHFQIKREMAEGKNTPGRGGGRGRNRGSRGSKAGVNEENVEVPDAGAIASKKKSEAAHISISMKEAAGKPQETPTDLGTQRNGSNGRKPPTPRQNSSVMNQEHGKEKNSTASPQATTAVTKPPSNSKRNTKVPDNSPTVDDGTGKTTNSRRKNKDCVGKGSKPQEDSGGSCITGSGPNEKSKRVAGINKRKVEVPGSGAIGSVKKSGAAAHISISMKEAAGKPQETPTDPDTQRNGFNGRKPSTPRQNSSVMNQEHGKEKISTASPQARTVVTKPPSNSKRNIKVPDNSPTVDDGTGKTTNSRRKNKDCVGKGSKPQEDSGGRCVTGSSGPNETSKRVAVMKKLSLKKDDISAAALIVNDVLTRILKSDAITKNPIFAKIEAMKTGSYYEGLKIFRPNEFDIMLKIPIKQRLELEQSDESGAFYRLSLKRLPASDSWNKYIHKESKNILQSTVINDFSEIVKDALEQTDNIKIITEIHNSPAITFEINNKHETISVDLVLALEVQKNWPEKTNEGMKIGSWLGKKTKKDYRKEKIYFVAKKPRGVCNTEDLDDVWRLSFSNIEKKILTNHGNAKTCCERNEQKCCRKQCLKRLKCLLELIKQKSDKSLDVFSSYYTKTTLFHCCVKYPLDQDWKEEDLENCFDRLVEFFLAFLVEGNLPNFFIPSHNLISGISQNCLDLLCHEITQQKCEKYPVFKDIGADGTLNASSTFPLECKEHPQRVNVLRLSAKAAPIFLFFLIFYFSNAVLLSTFQ</sequence>
<evidence type="ECO:0000313" key="6">
    <source>
        <dbReference type="Ensembl" id="ENSLLEP00000047109.1"/>
    </source>
</evidence>
<keyword evidence="3" id="KW-1133">Transmembrane helix</keyword>
<dbReference type="GO" id="GO:0005829">
    <property type="term" value="C:cytosol"/>
    <property type="evidence" value="ECO:0007669"/>
    <property type="project" value="TreeGrafter"/>
</dbReference>
<dbReference type="GO" id="GO:0071360">
    <property type="term" value="P:cellular response to exogenous dsRNA"/>
    <property type="evidence" value="ECO:0007669"/>
    <property type="project" value="TreeGrafter"/>
</dbReference>
<feature type="compositionally biased region" description="Basic and acidic residues" evidence="2">
    <location>
        <begin position="200"/>
        <end position="211"/>
    </location>
</feature>
<accession>A0A8C5R4H2</accession>
<keyword evidence="3" id="KW-0472">Membrane</keyword>
<feature type="region of interest" description="Disordered" evidence="2">
    <location>
        <begin position="57"/>
        <end position="380"/>
    </location>
</feature>
<feature type="compositionally biased region" description="Polar residues" evidence="2">
    <location>
        <begin position="290"/>
        <end position="299"/>
    </location>
</feature>
<organism evidence="6 7">
    <name type="scientific">Leptobrachium leishanense</name>
    <name type="common">Leishan spiny toad</name>
    <dbReference type="NCBI Taxonomy" id="445787"/>
    <lineage>
        <taxon>Eukaryota</taxon>
        <taxon>Metazoa</taxon>
        <taxon>Chordata</taxon>
        <taxon>Craniata</taxon>
        <taxon>Vertebrata</taxon>
        <taxon>Euteleostomi</taxon>
        <taxon>Amphibia</taxon>
        <taxon>Batrachia</taxon>
        <taxon>Anura</taxon>
        <taxon>Pelobatoidea</taxon>
        <taxon>Megophryidae</taxon>
        <taxon>Leptobrachium</taxon>
    </lineage>
</organism>
<feature type="compositionally biased region" description="Polar residues" evidence="2">
    <location>
        <begin position="308"/>
        <end position="326"/>
    </location>
</feature>
<dbReference type="GO" id="GO:0035861">
    <property type="term" value="C:site of double-strand break"/>
    <property type="evidence" value="ECO:0007669"/>
    <property type="project" value="TreeGrafter"/>
</dbReference>
<dbReference type="Gene3D" id="3.30.460.90">
    <property type="match status" value="1"/>
</dbReference>
<dbReference type="GO" id="GO:0003682">
    <property type="term" value="F:chromatin binding"/>
    <property type="evidence" value="ECO:0007669"/>
    <property type="project" value="TreeGrafter"/>
</dbReference>
<dbReference type="InterPro" id="IPR046903">
    <property type="entry name" value="Mab-21-like_nuc_Trfase"/>
</dbReference>
<evidence type="ECO:0000256" key="1">
    <source>
        <dbReference type="ARBA" id="ARBA00008307"/>
    </source>
</evidence>
<feature type="compositionally biased region" description="Basic and acidic residues" evidence="2">
    <location>
        <begin position="353"/>
        <end position="367"/>
    </location>
</feature>
<dbReference type="GO" id="GO:0006974">
    <property type="term" value="P:DNA damage response"/>
    <property type="evidence" value="ECO:0007669"/>
    <property type="project" value="TreeGrafter"/>
</dbReference>
<dbReference type="GO" id="GO:0032481">
    <property type="term" value="P:positive regulation of type I interferon production"/>
    <property type="evidence" value="ECO:0007669"/>
    <property type="project" value="TreeGrafter"/>
</dbReference>
<dbReference type="FunFam" id="1.10.1410.40:FF:000007">
    <property type="entry name" value="Cyclic GMP-AMP synthase"/>
    <property type="match status" value="1"/>
</dbReference>
<feature type="domain" description="Mab-21-like HhH/H2TH-like" evidence="5">
    <location>
        <begin position="631"/>
        <end position="731"/>
    </location>
</feature>
<dbReference type="Pfam" id="PF20266">
    <property type="entry name" value="Mab-21_C"/>
    <property type="match status" value="1"/>
</dbReference>
<dbReference type="GeneTree" id="ENSGT01050000244827"/>
<evidence type="ECO:0000259" key="5">
    <source>
        <dbReference type="Pfam" id="PF20266"/>
    </source>
</evidence>
<dbReference type="GO" id="GO:0002218">
    <property type="term" value="P:activation of innate immune response"/>
    <property type="evidence" value="ECO:0007669"/>
    <property type="project" value="TreeGrafter"/>
</dbReference>
<evidence type="ECO:0000256" key="3">
    <source>
        <dbReference type="SAM" id="Phobius"/>
    </source>
</evidence>
<dbReference type="GO" id="GO:0038001">
    <property type="term" value="P:paracrine signaling"/>
    <property type="evidence" value="ECO:0007669"/>
    <property type="project" value="TreeGrafter"/>
</dbReference>